<evidence type="ECO:0000259" key="13">
    <source>
        <dbReference type="Pfam" id="PF06418"/>
    </source>
</evidence>
<dbReference type="GO" id="GO:0019856">
    <property type="term" value="P:pyrimidine nucleobase biosynthetic process"/>
    <property type="evidence" value="ECO:0007669"/>
    <property type="project" value="TreeGrafter"/>
</dbReference>
<dbReference type="Pfam" id="PF06418">
    <property type="entry name" value="CTP_synth_N"/>
    <property type="match status" value="1"/>
</dbReference>
<reference evidence="14" key="1">
    <citation type="submission" date="2013-08" db="EMBL/GenBank/DDBJ databases">
        <authorList>
            <person name="Mendez C."/>
            <person name="Richter M."/>
            <person name="Ferrer M."/>
            <person name="Sanchez J."/>
        </authorList>
    </citation>
    <scope>NUCLEOTIDE SEQUENCE</scope>
</reference>
<proteinExistence type="inferred from homology"/>
<dbReference type="CDD" id="cd03113">
    <property type="entry name" value="CTPS_N"/>
    <property type="match status" value="1"/>
</dbReference>
<dbReference type="PROSITE" id="PS51273">
    <property type="entry name" value="GATASE_TYPE_1"/>
    <property type="match status" value="1"/>
</dbReference>
<dbReference type="GO" id="GO:0044210">
    <property type="term" value="P:'de novo' CTP biosynthetic process"/>
    <property type="evidence" value="ECO:0007669"/>
    <property type="project" value="UniProtKB-UniPathway"/>
</dbReference>
<evidence type="ECO:0000256" key="9">
    <source>
        <dbReference type="ARBA" id="ARBA00022962"/>
    </source>
</evidence>
<organism evidence="14">
    <name type="scientific">mine drainage metagenome</name>
    <dbReference type="NCBI Taxonomy" id="410659"/>
    <lineage>
        <taxon>unclassified sequences</taxon>
        <taxon>metagenomes</taxon>
        <taxon>ecological metagenomes</taxon>
    </lineage>
</organism>
<dbReference type="PANTHER" id="PTHR11550">
    <property type="entry name" value="CTP SYNTHASE"/>
    <property type="match status" value="1"/>
</dbReference>
<dbReference type="NCBIfam" id="TIGR00337">
    <property type="entry name" value="PyrG"/>
    <property type="match status" value="1"/>
</dbReference>
<evidence type="ECO:0000256" key="1">
    <source>
        <dbReference type="ARBA" id="ARBA00005171"/>
    </source>
</evidence>
<feature type="domain" description="CTP synthase N-terminal" evidence="13">
    <location>
        <begin position="17"/>
        <end position="277"/>
    </location>
</feature>
<keyword evidence="8" id="KW-0460">Magnesium</keyword>
<keyword evidence="9" id="KW-0315">Glutamine amidotransferase</keyword>
<dbReference type="InterPro" id="IPR017456">
    <property type="entry name" value="CTP_synthase_N"/>
</dbReference>
<dbReference type="InterPro" id="IPR029062">
    <property type="entry name" value="Class_I_gatase-like"/>
</dbReference>
<gene>
    <name evidence="14" type="ORF">B1A_14927</name>
</gene>
<keyword evidence="6" id="KW-0547">Nucleotide-binding</keyword>
<dbReference type="GO" id="GO:0005524">
    <property type="term" value="F:ATP binding"/>
    <property type="evidence" value="ECO:0007669"/>
    <property type="project" value="UniProtKB-KW"/>
</dbReference>
<dbReference type="CDD" id="cd01746">
    <property type="entry name" value="GATase1_CTP_Synthase"/>
    <property type="match status" value="1"/>
</dbReference>
<dbReference type="GO" id="GO:0046872">
    <property type="term" value="F:metal ion binding"/>
    <property type="evidence" value="ECO:0007669"/>
    <property type="project" value="UniProtKB-KW"/>
</dbReference>
<evidence type="ECO:0000259" key="12">
    <source>
        <dbReference type="Pfam" id="PF00117"/>
    </source>
</evidence>
<feature type="domain" description="Glutamine amidotransferase" evidence="12">
    <location>
        <begin position="312"/>
        <end position="444"/>
    </location>
</feature>
<keyword evidence="7" id="KW-0067">ATP-binding</keyword>
<sequence length="477" mass="52287">MDRHHFIESQAMPTKTRFIFVTGGVVSSLGKGIASASLGAILRARGLSVAMIKLDPYINVDPGTMSPFQHGEVFVTDDGTESDLDLGHYERFVRIKTGRDSNFTTGKIYQQVIEKERRGEYLGATVQVVPHITDEIRQSVHKGAGEADVCLVEIGGTVGDIESQPFLEAIRQMALELPGRCFFLHLTLAPEVMGGEMKTKPTQHSVRELRSIGLQPDALLVRCAHELSLDVRRKIALYTNVPVEAVVCGVDVDDIHKIPLKLHEQGLDGIVVRRLGLAGQSPDLTQWHSIVDAAEVADAEVRIAMVGKYVKLRDAYLSLHEALRHAGLKTFSRIDIRYVDCEEIEQHGTSALDTVDAILVPGGFGNRGIEGKIKAVRYARERRVPFLGICLGLQVALIEYGRNVLGLERANSTEFDPGAPHPVVELASEWSDHVRGAQVRAEHSNKGGTMRLGAQAVALETGSLAHDLYGARTIHER</sequence>
<name>T0ZL41_9ZZZZ</name>
<comment type="pathway">
    <text evidence="1">Pyrimidine metabolism; CTP biosynthesis via de novo pathway; CTP from UDP: step 2/2.</text>
</comment>
<accession>T0ZL41</accession>
<evidence type="ECO:0000313" key="14">
    <source>
        <dbReference type="EMBL" id="EQD45167.1"/>
    </source>
</evidence>
<dbReference type="SUPFAM" id="SSF52540">
    <property type="entry name" value="P-loop containing nucleoside triphosphate hydrolases"/>
    <property type="match status" value="1"/>
</dbReference>
<evidence type="ECO:0000256" key="2">
    <source>
        <dbReference type="ARBA" id="ARBA00007533"/>
    </source>
</evidence>
<dbReference type="GO" id="GO:0005829">
    <property type="term" value="C:cytosol"/>
    <property type="evidence" value="ECO:0007669"/>
    <property type="project" value="TreeGrafter"/>
</dbReference>
<evidence type="ECO:0000256" key="10">
    <source>
        <dbReference type="ARBA" id="ARBA00022975"/>
    </source>
</evidence>
<protein>
    <recommendedName>
        <fullName evidence="3">CTP synthase (glutamine hydrolyzing)</fullName>
        <ecNumber evidence="3">6.3.4.2</ecNumber>
    </recommendedName>
</protein>
<reference evidence="14" key="2">
    <citation type="journal article" date="2014" name="ISME J.">
        <title>Microbial stratification in low pH oxic and suboxic macroscopic growths along an acid mine drainage.</title>
        <authorList>
            <person name="Mendez-Garcia C."/>
            <person name="Mesa V."/>
            <person name="Sprenger R.R."/>
            <person name="Richter M."/>
            <person name="Diez M.S."/>
            <person name="Solano J."/>
            <person name="Bargiela R."/>
            <person name="Golyshina O.V."/>
            <person name="Manteca A."/>
            <person name="Ramos J.L."/>
            <person name="Gallego J.R."/>
            <person name="Llorente I."/>
            <person name="Martins Dos Santos V.A."/>
            <person name="Jensen O.N."/>
            <person name="Pelaez A.I."/>
            <person name="Sanchez J."/>
            <person name="Ferrer M."/>
        </authorList>
    </citation>
    <scope>NUCLEOTIDE SEQUENCE</scope>
</reference>
<keyword evidence="10" id="KW-0665">Pyrimidine biosynthesis</keyword>
<evidence type="ECO:0000256" key="8">
    <source>
        <dbReference type="ARBA" id="ARBA00022842"/>
    </source>
</evidence>
<dbReference type="InterPro" id="IPR033828">
    <property type="entry name" value="GATase1_CTP_Synthase"/>
</dbReference>
<dbReference type="PANTHER" id="PTHR11550:SF0">
    <property type="entry name" value="CTP SYNTHASE-RELATED"/>
    <property type="match status" value="1"/>
</dbReference>
<comment type="catalytic activity">
    <reaction evidence="11">
        <text>UTP + L-glutamine + ATP + H2O = CTP + L-glutamate + ADP + phosphate + 2 H(+)</text>
        <dbReference type="Rhea" id="RHEA:26426"/>
        <dbReference type="ChEBI" id="CHEBI:15377"/>
        <dbReference type="ChEBI" id="CHEBI:15378"/>
        <dbReference type="ChEBI" id="CHEBI:29985"/>
        <dbReference type="ChEBI" id="CHEBI:30616"/>
        <dbReference type="ChEBI" id="CHEBI:37563"/>
        <dbReference type="ChEBI" id="CHEBI:43474"/>
        <dbReference type="ChEBI" id="CHEBI:46398"/>
        <dbReference type="ChEBI" id="CHEBI:58359"/>
        <dbReference type="ChEBI" id="CHEBI:456216"/>
        <dbReference type="EC" id="6.3.4.2"/>
    </reaction>
</comment>
<dbReference type="InterPro" id="IPR017926">
    <property type="entry name" value="GATASE"/>
</dbReference>
<dbReference type="Gene3D" id="3.40.50.880">
    <property type="match status" value="1"/>
</dbReference>
<evidence type="ECO:0000256" key="3">
    <source>
        <dbReference type="ARBA" id="ARBA00012291"/>
    </source>
</evidence>
<dbReference type="FunFam" id="3.40.50.300:FF:000009">
    <property type="entry name" value="CTP synthase"/>
    <property type="match status" value="1"/>
</dbReference>
<evidence type="ECO:0000256" key="4">
    <source>
        <dbReference type="ARBA" id="ARBA00022598"/>
    </source>
</evidence>
<dbReference type="NCBIfam" id="NF003792">
    <property type="entry name" value="PRK05380.1"/>
    <property type="match status" value="1"/>
</dbReference>
<dbReference type="GO" id="GO:0003883">
    <property type="term" value="F:CTP synthase activity"/>
    <property type="evidence" value="ECO:0007669"/>
    <property type="project" value="UniProtKB-EC"/>
</dbReference>
<keyword evidence="5" id="KW-0479">Metal-binding</keyword>
<keyword evidence="4" id="KW-0436">Ligase</keyword>
<evidence type="ECO:0000256" key="6">
    <source>
        <dbReference type="ARBA" id="ARBA00022741"/>
    </source>
</evidence>
<dbReference type="InterPro" id="IPR004468">
    <property type="entry name" value="CTP_synthase"/>
</dbReference>
<dbReference type="Pfam" id="PF00117">
    <property type="entry name" value="GATase"/>
    <property type="match status" value="1"/>
</dbReference>
<comment type="caution">
    <text evidence="14">The sequence shown here is derived from an EMBL/GenBank/DDBJ whole genome shotgun (WGS) entry which is preliminary data.</text>
</comment>
<evidence type="ECO:0000256" key="7">
    <source>
        <dbReference type="ARBA" id="ARBA00022840"/>
    </source>
</evidence>
<dbReference type="AlphaFoldDB" id="T0ZL41"/>
<comment type="similarity">
    <text evidence="2">Belongs to the CTP synthase family.</text>
</comment>
<evidence type="ECO:0000256" key="5">
    <source>
        <dbReference type="ARBA" id="ARBA00022723"/>
    </source>
</evidence>
<dbReference type="GO" id="GO:0042802">
    <property type="term" value="F:identical protein binding"/>
    <property type="evidence" value="ECO:0007669"/>
    <property type="project" value="TreeGrafter"/>
</dbReference>
<evidence type="ECO:0000256" key="11">
    <source>
        <dbReference type="ARBA" id="ARBA00047781"/>
    </source>
</evidence>
<dbReference type="EC" id="6.3.4.2" evidence="3"/>
<dbReference type="InterPro" id="IPR027417">
    <property type="entry name" value="P-loop_NTPase"/>
</dbReference>
<dbReference type="SUPFAM" id="SSF52317">
    <property type="entry name" value="Class I glutamine amidotransferase-like"/>
    <property type="match status" value="1"/>
</dbReference>
<feature type="non-terminal residue" evidence="14">
    <location>
        <position position="477"/>
    </location>
</feature>
<dbReference type="EMBL" id="AUZX01010965">
    <property type="protein sequence ID" value="EQD45167.1"/>
    <property type="molecule type" value="Genomic_DNA"/>
</dbReference>
<dbReference type="Gene3D" id="3.40.50.300">
    <property type="entry name" value="P-loop containing nucleotide triphosphate hydrolases"/>
    <property type="match status" value="1"/>
</dbReference>
<dbReference type="UniPathway" id="UPA00159">
    <property type="reaction ID" value="UER00277"/>
</dbReference>